<dbReference type="STRING" id="237561.A0A1D8PML0"/>
<dbReference type="InterPro" id="IPR058560">
    <property type="entry name" value="DNA_primase_C"/>
</dbReference>
<feature type="region of interest" description="Disordered" evidence="11">
    <location>
        <begin position="517"/>
        <end position="543"/>
    </location>
</feature>
<keyword evidence="2 9" id="KW-0004">4Fe-4S</keyword>
<dbReference type="InterPro" id="IPR016558">
    <property type="entry name" value="DNA_primase_lsu_euk"/>
</dbReference>
<dbReference type="eggNOG" id="KOG2267">
    <property type="taxonomic scope" value="Eukaryota"/>
</dbReference>
<feature type="compositionally biased region" description="Low complexity" evidence="11">
    <location>
        <begin position="19"/>
        <end position="32"/>
    </location>
</feature>
<feature type="domain" description="DNA primase large subunit C-terminal" evidence="12">
    <location>
        <begin position="336"/>
        <end position="511"/>
    </location>
</feature>
<dbReference type="EMBL" id="CP017626">
    <property type="protein sequence ID" value="AOW29373.1"/>
    <property type="molecule type" value="Genomic_DNA"/>
</dbReference>
<dbReference type="PANTHER" id="PTHR10537:SF3">
    <property type="entry name" value="DNA PRIMASE LARGE SUBUNIT"/>
    <property type="match status" value="1"/>
</dbReference>
<keyword evidence="6 9" id="KW-0408">Iron</keyword>
<evidence type="ECO:0000256" key="6">
    <source>
        <dbReference type="ARBA" id="ARBA00023004"/>
    </source>
</evidence>
<feature type="region of interest" description="Disordered" evidence="11">
    <location>
        <begin position="1"/>
        <end position="37"/>
    </location>
</feature>
<feature type="compositionally biased region" description="Low complexity" evidence="11">
    <location>
        <begin position="532"/>
        <end position="543"/>
    </location>
</feature>
<dbReference type="Gene3D" id="1.20.930.80">
    <property type="match status" value="1"/>
</dbReference>
<dbReference type="RefSeq" id="XP_715541.2">
    <property type="nucleotide sequence ID" value="XM_710448.2"/>
</dbReference>
<dbReference type="AlphaFoldDB" id="A0A1D8PML0"/>
<keyword evidence="4 9" id="KW-0235">DNA replication</keyword>
<dbReference type="PIRSF" id="PIRSF009449">
    <property type="entry name" value="DNA_primase_large_subunit"/>
    <property type="match status" value="1"/>
</dbReference>
<accession>A0A1D8PML0</accession>
<comment type="similarity">
    <text evidence="1 9">Belongs to the eukaryotic-type primase large subunit family.</text>
</comment>
<dbReference type="SMR" id="A0A1D8PML0"/>
<reference evidence="14 15" key="2">
    <citation type="journal article" date="2007" name="Genome Biol.">
        <title>Assembly of the Candida albicans genome into sixteen supercontigs aligned on the eight chromosomes.</title>
        <authorList>
            <person name="van het Hoog M."/>
            <person name="Rast T.J."/>
            <person name="Martchenko M."/>
            <person name="Grindle S."/>
            <person name="Dignard D."/>
            <person name="Hogues H."/>
            <person name="Cuomo C."/>
            <person name="Berriman M."/>
            <person name="Scherer S."/>
            <person name="Magee B.B."/>
            <person name="Whiteway M."/>
            <person name="Chibana H."/>
            <person name="Nantel A."/>
            <person name="Magee P.T."/>
        </authorList>
    </citation>
    <scope>GENOME REANNOTATION</scope>
    <source>
        <strain evidence="15">SC5314 / ATCC MYA-2876</strain>
    </source>
</reference>
<feature type="compositionally biased region" description="Basic residues" evidence="11">
    <location>
        <begin position="1"/>
        <end position="11"/>
    </location>
</feature>
<dbReference type="FunCoup" id="A0A1D8PML0">
    <property type="interactions" value="963"/>
</dbReference>
<dbReference type="VEuPathDB" id="FungiDB:C4_06490C_A"/>
<dbReference type="GO" id="GO:0005658">
    <property type="term" value="C:alpha DNA polymerase:primase complex"/>
    <property type="evidence" value="ECO:0000318"/>
    <property type="project" value="GO_Central"/>
</dbReference>
<evidence type="ECO:0000256" key="5">
    <source>
        <dbReference type="ARBA" id="ARBA00022723"/>
    </source>
</evidence>
<dbReference type="CGD" id="CAL0000183113">
    <property type="gene designation" value="PRI2"/>
</dbReference>
<dbReference type="GO" id="GO:0051539">
    <property type="term" value="F:4 iron, 4 sulfur cluster binding"/>
    <property type="evidence" value="ECO:0007669"/>
    <property type="project" value="UniProtKB-UniRule"/>
</dbReference>
<dbReference type="GO" id="GO:0003899">
    <property type="term" value="F:DNA-directed RNA polymerase activity"/>
    <property type="evidence" value="ECO:0007669"/>
    <property type="project" value="EnsemblFungi"/>
</dbReference>
<dbReference type="FunFam" id="1.20.930.80:FF:000005">
    <property type="entry name" value="DNA primase large subunit"/>
    <property type="match status" value="1"/>
</dbReference>
<evidence type="ECO:0000256" key="11">
    <source>
        <dbReference type="SAM" id="MobiDB-lite"/>
    </source>
</evidence>
<evidence type="ECO:0000256" key="10">
    <source>
        <dbReference type="PIRSR" id="PIRSR009449-1"/>
    </source>
</evidence>
<feature type="compositionally biased region" description="Basic and acidic residues" evidence="11">
    <location>
        <begin position="517"/>
        <end position="527"/>
    </location>
</feature>
<dbReference type="GeneID" id="3642788"/>
<evidence type="ECO:0000313" key="15">
    <source>
        <dbReference type="Proteomes" id="UP000000559"/>
    </source>
</evidence>
<keyword evidence="3 9" id="KW-0639">Primosome</keyword>
<dbReference type="Proteomes" id="UP000000559">
    <property type="component" value="Chromosome 4"/>
</dbReference>
<evidence type="ECO:0000256" key="1">
    <source>
        <dbReference type="ARBA" id="ARBA00010564"/>
    </source>
</evidence>
<evidence type="ECO:0000256" key="4">
    <source>
        <dbReference type="ARBA" id="ARBA00022705"/>
    </source>
</evidence>
<evidence type="ECO:0000256" key="2">
    <source>
        <dbReference type="ARBA" id="ARBA00022485"/>
    </source>
</evidence>
<dbReference type="Pfam" id="PF04104">
    <property type="entry name" value="DNA_primase_lrg"/>
    <property type="match status" value="1"/>
</dbReference>
<reference evidence="14 15" key="3">
    <citation type="journal article" date="2013" name="Genome Biol.">
        <title>Assembly of a phased diploid Candida albicans genome facilitates allele-specific measurements and provides a simple model for repeat and indel structure.</title>
        <authorList>
            <person name="Muzzey D."/>
            <person name="Schwartz K."/>
            <person name="Weissman J.S."/>
            <person name="Sherlock G."/>
        </authorList>
    </citation>
    <scope>NUCLEOTIDE SEQUENCE [LARGE SCALE GENOMIC DNA]</scope>
    <source>
        <strain evidence="15">SC5314 / ATCC MYA-2876</strain>
    </source>
</reference>
<keyword evidence="5 9" id="KW-0479">Metal-binding</keyword>
<reference evidence="14 15" key="1">
    <citation type="journal article" date="2004" name="Proc. Natl. Acad. Sci. U.S.A.">
        <title>The diploid genome sequence of Candida albicans.</title>
        <authorList>
            <person name="Jones T."/>
            <person name="Federspiel N.A."/>
            <person name="Chibana H."/>
            <person name="Dungan J."/>
            <person name="Kalman S."/>
            <person name="Magee B.B."/>
            <person name="Newport G."/>
            <person name="Thorstenson Y.R."/>
            <person name="Agabian N."/>
            <person name="Magee P.T."/>
            <person name="Davis R.W."/>
            <person name="Scherer S."/>
        </authorList>
    </citation>
    <scope>NUCLEOTIDE SEQUENCE [LARGE SCALE GENOMIC DNA]</scope>
    <source>
        <strain evidence="15">SC5314 / ATCC MYA-2876</strain>
    </source>
</reference>
<feature type="binding site" evidence="10">
    <location>
        <position position="423"/>
    </location>
    <ligand>
        <name>[4Fe-4S] cluster</name>
        <dbReference type="ChEBI" id="CHEBI:49883"/>
    </ligand>
</feature>
<evidence type="ECO:0000256" key="9">
    <source>
        <dbReference type="PIRNR" id="PIRNR009449"/>
    </source>
</evidence>
<evidence type="ECO:0000256" key="3">
    <source>
        <dbReference type="ARBA" id="ARBA00022515"/>
    </source>
</evidence>
<gene>
    <name evidence="13 14" type="primary">PRI2</name>
    <name evidence="14" type="ordered locus">CAALFM_C406490CA</name>
    <name evidence="13" type="ordered locus">orf19.10403</name>
</gene>
<dbReference type="GO" id="GO:0006302">
    <property type="term" value="P:double-strand break repair"/>
    <property type="evidence" value="ECO:0007669"/>
    <property type="project" value="EnsemblFungi"/>
</dbReference>
<dbReference type="OrthoDB" id="421393at2759"/>
<feature type="binding site" evidence="10">
    <location>
        <position position="342"/>
    </location>
    <ligand>
        <name>[4Fe-4S] cluster</name>
        <dbReference type="ChEBI" id="CHEBI:49883"/>
    </ligand>
</feature>
<dbReference type="GO" id="GO:0006269">
    <property type="term" value="P:DNA replication, synthesis of primer"/>
    <property type="evidence" value="ECO:0000318"/>
    <property type="project" value="GO_Central"/>
</dbReference>
<evidence type="ECO:0000313" key="13">
    <source>
        <dbReference type="CGD" id="CAL0000183113"/>
    </source>
</evidence>
<evidence type="ECO:0000313" key="14">
    <source>
        <dbReference type="EMBL" id="AOW29373.1"/>
    </source>
</evidence>
<comment type="cofactor">
    <cofactor evidence="9">
        <name>[4Fe-4S] cluster</name>
        <dbReference type="ChEBI" id="CHEBI:49883"/>
    </cofactor>
    <text evidence="9">Binds 1 [4Fe-4S] cluster.</text>
</comment>
<keyword evidence="15" id="KW-1185">Reference proteome</keyword>
<dbReference type="KEGG" id="cal:CAALFM_C406490CA"/>
<protein>
    <recommendedName>
        <fullName evidence="9">DNA primase large subunit</fullName>
    </recommendedName>
</protein>
<dbReference type="CDD" id="cd07322">
    <property type="entry name" value="PriL_PriS_Eukaryotic"/>
    <property type="match status" value="1"/>
</dbReference>
<evidence type="ECO:0000256" key="8">
    <source>
        <dbReference type="ARBA" id="ARBA00023125"/>
    </source>
</evidence>
<sequence>MFRQVKRRTAGRRNFEDSTSTATTTTTTTTYTNGEKDSPKYLTPSALYASRLSFYDLPPTQEITLEEFETWAIDRLKILIEIESCLARSKTLKEIETSIKPLLLKYLPLNPTSGGGTVNYEKERMKDHYSHFILRLVFCRSEELRKNFIKNESTLFKVRYNLLQPKEQQEFIELNHHRLIWQYITPEEKTNLHQQLFNSSGNLIKNQFMLQGENLTNDQLKQFIMYKENFIKLPFEKITGNLISNRSIFLFKGYGYLPASLQLNLLSIEFINILNDNLIKTFQTIPRLEEDDRLLPLLNNLSKNFSNFQYESEINKLDEEFISDINSKSIITPKITKHYPLCAQHLQRNLIANSHLKYNGRQQLGIFLKGIGLNVDEALKFWSSQFIKNNSMSLETFNKDYKYNIRHQYGLEGARINYKPWDCSTILSKPRPNIKSEYHGCPYRDFNLDVLINNLNNMGITDQQDLNSIVDDVNKHDYTIACTRVFELTHQKQLMGKENMNMHINHPNLYFDRSRQLERSETKDKEVVNTGSSSSSSSSSTDS</sequence>
<comment type="function">
    <text evidence="9">DNA primase is the polymerase that synthesizes small RNA primers for the Okazaki fragments made during discontinuous DNA replication.</text>
</comment>
<dbReference type="GO" id="GO:0003697">
    <property type="term" value="F:single-stranded DNA binding"/>
    <property type="evidence" value="ECO:0007669"/>
    <property type="project" value="EnsemblFungi"/>
</dbReference>
<feature type="binding site" evidence="10">
    <location>
        <position position="441"/>
    </location>
    <ligand>
        <name>[4Fe-4S] cluster</name>
        <dbReference type="ChEBI" id="CHEBI:49883"/>
    </ligand>
</feature>
<dbReference type="InParanoid" id="A0A1D8PML0"/>
<feature type="binding site" evidence="10">
    <location>
        <position position="482"/>
    </location>
    <ligand>
        <name>[4Fe-4S] cluster</name>
        <dbReference type="ChEBI" id="CHEBI:49883"/>
    </ligand>
</feature>
<dbReference type="InterPro" id="IPR007238">
    <property type="entry name" value="DNA_primase_lsu_euk/arc"/>
</dbReference>
<dbReference type="GO" id="GO:0006270">
    <property type="term" value="P:DNA replication initiation"/>
    <property type="evidence" value="ECO:0000318"/>
    <property type="project" value="GO_Central"/>
</dbReference>
<name>A0A1D8PML0_CANAL</name>
<evidence type="ECO:0000256" key="7">
    <source>
        <dbReference type="ARBA" id="ARBA00023014"/>
    </source>
</evidence>
<evidence type="ECO:0000259" key="12">
    <source>
        <dbReference type="Pfam" id="PF04104"/>
    </source>
</evidence>
<dbReference type="Pfam" id="PF26466">
    <property type="entry name" value="DNA_primase_lrg_N"/>
    <property type="match status" value="1"/>
</dbReference>
<keyword evidence="7 9" id="KW-0411">Iron-sulfur</keyword>
<dbReference type="PANTHER" id="PTHR10537">
    <property type="entry name" value="DNA PRIMASE LARGE SUBUNIT"/>
    <property type="match status" value="1"/>
</dbReference>
<keyword evidence="8 9" id="KW-0238">DNA-binding</keyword>
<dbReference type="GO" id="GO:0046872">
    <property type="term" value="F:metal ion binding"/>
    <property type="evidence" value="ECO:0007669"/>
    <property type="project" value="UniProtKB-UniRule"/>
</dbReference>
<proteinExistence type="inferred from homology"/>
<organism evidence="14 15">
    <name type="scientific">Candida albicans (strain SC5314 / ATCC MYA-2876)</name>
    <name type="common">Yeast</name>
    <dbReference type="NCBI Taxonomy" id="237561"/>
    <lineage>
        <taxon>Eukaryota</taxon>
        <taxon>Fungi</taxon>
        <taxon>Dikarya</taxon>
        <taxon>Ascomycota</taxon>
        <taxon>Saccharomycotina</taxon>
        <taxon>Pichiomycetes</taxon>
        <taxon>Debaryomycetaceae</taxon>
        <taxon>Candida/Lodderomyces clade</taxon>
        <taxon>Candida</taxon>
    </lineage>
</organism>
<dbReference type="GO" id="GO:0005635">
    <property type="term" value="C:nuclear envelope"/>
    <property type="evidence" value="ECO:0007669"/>
    <property type="project" value="EnsemblFungi"/>
</dbReference>